<proteinExistence type="predicted"/>
<reference evidence="1" key="2">
    <citation type="journal article" date="2015" name="Data Brief">
        <title>Shoot transcriptome of the giant reed, Arundo donax.</title>
        <authorList>
            <person name="Barrero R.A."/>
            <person name="Guerrero F.D."/>
            <person name="Moolhuijzen P."/>
            <person name="Goolsby J.A."/>
            <person name="Tidwell J."/>
            <person name="Bellgard S.E."/>
            <person name="Bellgard M.I."/>
        </authorList>
    </citation>
    <scope>NUCLEOTIDE SEQUENCE</scope>
    <source>
        <tissue evidence="1">Shoot tissue taken approximately 20 cm above the soil surface</tissue>
    </source>
</reference>
<accession>A0A0A9F888</accession>
<dbReference type="AlphaFoldDB" id="A0A0A9F888"/>
<sequence>MDSVKLFCSNASALPSTTTYSLASSISSPLGIAVHVDMVLEKSDPKEKEIILHW</sequence>
<evidence type="ECO:0000313" key="1">
    <source>
        <dbReference type="EMBL" id="JAE06361.1"/>
    </source>
</evidence>
<name>A0A0A9F888_ARUDO</name>
<reference evidence="1" key="1">
    <citation type="submission" date="2014-09" db="EMBL/GenBank/DDBJ databases">
        <authorList>
            <person name="Magalhaes I.L.F."/>
            <person name="Oliveira U."/>
            <person name="Santos F.R."/>
            <person name="Vidigal T.H.D.A."/>
            <person name="Brescovit A.D."/>
            <person name="Santos A.J."/>
        </authorList>
    </citation>
    <scope>NUCLEOTIDE SEQUENCE</scope>
    <source>
        <tissue evidence="1">Shoot tissue taken approximately 20 cm above the soil surface</tissue>
    </source>
</reference>
<protein>
    <submittedName>
        <fullName evidence="1">Uncharacterized protein</fullName>
    </submittedName>
</protein>
<dbReference type="EMBL" id="GBRH01191535">
    <property type="protein sequence ID" value="JAE06361.1"/>
    <property type="molecule type" value="Transcribed_RNA"/>
</dbReference>
<organism evidence="1">
    <name type="scientific">Arundo donax</name>
    <name type="common">Giant reed</name>
    <name type="synonym">Donax arundinaceus</name>
    <dbReference type="NCBI Taxonomy" id="35708"/>
    <lineage>
        <taxon>Eukaryota</taxon>
        <taxon>Viridiplantae</taxon>
        <taxon>Streptophyta</taxon>
        <taxon>Embryophyta</taxon>
        <taxon>Tracheophyta</taxon>
        <taxon>Spermatophyta</taxon>
        <taxon>Magnoliopsida</taxon>
        <taxon>Liliopsida</taxon>
        <taxon>Poales</taxon>
        <taxon>Poaceae</taxon>
        <taxon>PACMAD clade</taxon>
        <taxon>Arundinoideae</taxon>
        <taxon>Arundineae</taxon>
        <taxon>Arundo</taxon>
    </lineage>
</organism>